<keyword evidence="3" id="KW-1185">Reference proteome</keyword>
<evidence type="ECO:0000313" key="2">
    <source>
        <dbReference type="EMBL" id="MBV7259108.1"/>
    </source>
</evidence>
<keyword evidence="1" id="KW-0812">Transmembrane</keyword>
<protein>
    <submittedName>
        <fullName evidence="2">Uncharacterized protein</fullName>
    </submittedName>
</protein>
<accession>A0A9X1F428</accession>
<keyword evidence="1" id="KW-0472">Membrane</keyword>
<evidence type="ECO:0000256" key="1">
    <source>
        <dbReference type="SAM" id="Phobius"/>
    </source>
</evidence>
<organism evidence="2 3">
    <name type="scientific">Erythrobacter crassostreae</name>
    <dbReference type="NCBI Taxonomy" id="2828328"/>
    <lineage>
        <taxon>Bacteria</taxon>
        <taxon>Pseudomonadati</taxon>
        <taxon>Pseudomonadota</taxon>
        <taxon>Alphaproteobacteria</taxon>
        <taxon>Sphingomonadales</taxon>
        <taxon>Erythrobacteraceae</taxon>
        <taxon>Erythrobacter/Porphyrobacter group</taxon>
        <taxon>Erythrobacter</taxon>
    </lineage>
</organism>
<feature type="transmembrane region" description="Helical" evidence="1">
    <location>
        <begin position="59"/>
        <end position="80"/>
    </location>
</feature>
<gene>
    <name evidence="2" type="ORF">KCG46_05925</name>
</gene>
<dbReference type="Proteomes" id="UP001138681">
    <property type="component" value="Unassembled WGS sequence"/>
</dbReference>
<feature type="transmembrane region" description="Helical" evidence="1">
    <location>
        <begin position="170"/>
        <end position="192"/>
    </location>
</feature>
<evidence type="ECO:0000313" key="3">
    <source>
        <dbReference type="Proteomes" id="UP001138681"/>
    </source>
</evidence>
<reference evidence="2" key="1">
    <citation type="submission" date="2021-04" db="EMBL/GenBank/DDBJ databases">
        <authorList>
            <person name="Pira H."/>
            <person name="Risdian C."/>
            <person name="Wink J."/>
        </authorList>
    </citation>
    <scope>NUCLEOTIDE SEQUENCE</scope>
    <source>
        <strain evidence="2">WH158</strain>
    </source>
</reference>
<name>A0A9X1F428_9SPHN</name>
<feature type="transmembrane region" description="Helical" evidence="1">
    <location>
        <begin position="117"/>
        <end position="139"/>
    </location>
</feature>
<sequence>MRALPWLLVALTGVAAPVVAMLLLFDASDPASIPPLNGPILAVGLMGVSMIGAAATGRLWVGVLLGLLSVGGLILLAYTLGMPTVLHPLSVGFAVIIASISFAVRGALFARSASDRGWWVALFVVGGEAAVVATAAARPDMLPDWLLALLPAQWASMAIQAALTNSADSVANSALIALAGTAAATLVVVWLWPRRWPYLLMFSAWLGFSALVYHSPAPELPRVDQVSAAAPVSPLASGTARYLHNFR</sequence>
<comment type="caution">
    <text evidence="2">The sequence shown here is derived from an EMBL/GenBank/DDBJ whole genome shotgun (WGS) entry which is preliminary data.</text>
</comment>
<proteinExistence type="predicted"/>
<feature type="transmembrane region" description="Helical" evidence="1">
    <location>
        <begin position="86"/>
        <end position="110"/>
    </location>
</feature>
<dbReference type="EMBL" id="JAGSPC010000001">
    <property type="protein sequence ID" value="MBV7259108.1"/>
    <property type="molecule type" value="Genomic_DNA"/>
</dbReference>
<dbReference type="AlphaFoldDB" id="A0A9X1F428"/>
<keyword evidence="1" id="KW-1133">Transmembrane helix</keyword>
<dbReference type="RefSeq" id="WP_218404347.1">
    <property type="nucleotide sequence ID" value="NZ_JAGSPC010000001.1"/>
</dbReference>
<feature type="transmembrane region" description="Helical" evidence="1">
    <location>
        <begin position="36"/>
        <end position="54"/>
    </location>
</feature>